<dbReference type="STRING" id="1479485.DA73_0226685"/>
<comment type="caution">
    <text evidence="3">The sequence shown here is derived from an EMBL/GenBank/DDBJ whole genome shotgun (WGS) entry which is preliminary data.</text>
</comment>
<dbReference type="RefSeq" id="WP_038079211.1">
    <property type="nucleotide sequence ID" value="NZ_JHEG04000001.1"/>
</dbReference>
<reference evidence="2" key="2">
    <citation type="submission" date="2019-11" db="EMBL/GenBank/DDBJ databases">
        <title>Improved Assembly of Tolypothrix boutellei genome.</title>
        <authorList>
            <person name="Sarangi A.N."/>
            <person name="Mukherjee M."/>
            <person name="Ghosh S."/>
            <person name="Singh D."/>
            <person name="Das A."/>
            <person name="Kant S."/>
            <person name="Prusty A."/>
            <person name="Tripathy S."/>
        </authorList>
    </citation>
    <scope>NUCLEOTIDE SEQUENCE</scope>
    <source>
        <strain evidence="2">VB521301</strain>
    </source>
</reference>
<dbReference type="EMBL" id="JHEG04000001">
    <property type="protein sequence ID" value="KAF3885846.1"/>
    <property type="molecule type" value="Genomic_DNA"/>
</dbReference>
<name>A0A0C1QRX8_9CYAN</name>
<evidence type="ECO:0000313" key="2">
    <source>
        <dbReference type="EMBL" id="KAF3885846.1"/>
    </source>
</evidence>
<protein>
    <submittedName>
        <fullName evidence="2">Bromodomain-containing protein</fullName>
    </submittedName>
</protein>
<dbReference type="EMBL" id="JHEG02000058">
    <property type="protein sequence ID" value="KIE08229.1"/>
    <property type="molecule type" value="Genomic_DNA"/>
</dbReference>
<sequence>MDFKYRWKNGHQPTRDRAATSDSLLDKGQFTSKKDWQIAEQDARKRLGVPAKTMDADRSVLPHAPSTDIDDDNFL</sequence>
<evidence type="ECO:0000256" key="1">
    <source>
        <dbReference type="SAM" id="MobiDB-lite"/>
    </source>
</evidence>
<dbReference type="OrthoDB" id="467110at2"/>
<accession>A0A0C1QRX8</accession>
<feature type="region of interest" description="Disordered" evidence="1">
    <location>
        <begin position="1"/>
        <end position="26"/>
    </location>
</feature>
<gene>
    <name evidence="3" type="ORF">DA73_0226685</name>
    <name evidence="2" type="ORF">DA73_0400010465</name>
</gene>
<proteinExistence type="predicted"/>
<organism evidence="3">
    <name type="scientific">Tolypothrix bouteillei VB521301</name>
    <dbReference type="NCBI Taxonomy" id="1479485"/>
    <lineage>
        <taxon>Bacteria</taxon>
        <taxon>Bacillati</taxon>
        <taxon>Cyanobacteriota</taxon>
        <taxon>Cyanophyceae</taxon>
        <taxon>Nostocales</taxon>
        <taxon>Tolypothrichaceae</taxon>
        <taxon>Tolypothrix</taxon>
    </lineage>
</organism>
<reference evidence="3" key="1">
    <citation type="journal article" date="2015" name="Genome Announc.">
        <title>Draft Genome Sequence of Tolypothrix boutellei Strain VB521301.</title>
        <authorList>
            <person name="Chandrababunaidu M.M."/>
            <person name="Singh D."/>
            <person name="Sen D."/>
            <person name="Bhan S."/>
            <person name="Das S."/>
            <person name="Gupta A."/>
            <person name="Adhikary S.P."/>
            <person name="Tripathy S."/>
        </authorList>
    </citation>
    <scope>NUCLEOTIDE SEQUENCE</scope>
    <source>
        <strain evidence="3">VB521301</strain>
    </source>
</reference>
<feature type="region of interest" description="Disordered" evidence="1">
    <location>
        <begin position="47"/>
        <end position="75"/>
    </location>
</feature>
<evidence type="ECO:0000313" key="4">
    <source>
        <dbReference type="Proteomes" id="UP000029738"/>
    </source>
</evidence>
<dbReference type="AlphaFoldDB" id="A0A0C1QRX8"/>
<evidence type="ECO:0000313" key="3">
    <source>
        <dbReference type="EMBL" id="KIE08229.1"/>
    </source>
</evidence>
<dbReference type="Proteomes" id="UP000029738">
    <property type="component" value="Unassembled WGS sequence"/>
</dbReference>
<keyword evidence="4" id="KW-1185">Reference proteome</keyword>